<sequence length="730" mass="80360">MVGKIHASGLEIAGDKEHGTGDDGHERHNETQNGLQCVLSRQITPDATCNFLAAAVNLTIRPLTPFIVVLDTHGIKLTIDMRASTSTVVSKNDSRRRVVQHRILRFMKRPRIERDTTLQRRNDDHDATQLEPRDSLDGRSTPDRLAVRVDTFESVETKRNVPTLVQLCPNISIYAHVQLVTNRFVVVCFLHRIGYDHPLPANGPERSLTTSSYRVLLSTIQFGQYTTHAHTLTFLANLFLHVMWKRCVLATCGSLLACSHGALEAFDAQAQTIVDGLSLTQVLGQMTQLDLSTVMNKRTGELDEAAVRAFAKLGVGSYLNTYWHDDDPALNHTTFGYTATEFRALIERIQRITMEENGGHPMVYGIDSIHGASYVVGAVLFPHQINCGASFNPALVYEMGRVTARDTAAAGIPWIFGPILDIAQNALWARTYETFGEDPYLASVLGAAYIRGLQSSNHTAACMKHFLGYSKTPTGHDRDNVVVSDFDLLNTFLPPFQAAIEAGALSTMENYISLNGKPVIASARIMNELLRSDLAFDGVAVTDWNEMYNLHDFHRVATSRDQAVALSLRETSIDMSMVPLDAQFIDYGLQLVHASPEQEKRLRDSAKRVVKMKLALGLYSNPVPGKDKVARVGNAQDRDVALNLARESIVLLENQDSVLPLAKTASNKNIIARRASPDNLGSAPILSTTSGKRSPVSACSRAFRRRNGSCTVNEATLVLVVGYAEVAKAK</sequence>
<keyword evidence="2" id="KW-1185">Reference proteome</keyword>
<evidence type="ECO:0000313" key="1">
    <source>
        <dbReference type="EMBL" id="KAI9918262.1"/>
    </source>
</evidence>
<dbReference type="EMBL" id="CM047591">
    <property type="protein sequence ID" value="KAI9918262.1"/>
    <property type="molecule type" value="Genomic_DNA"/>
</dbReference>
<reference evidence="1 2" key="1">
    <citation type="journal article" date="2022" name="bioRxiv">
        <title>The genome of the oomycete Peronosclerospora sorghi, a cosmopolitan pathogen of maize and sorghum, is inflated with dispersed pseudogenes.</title>
        <authorList>
            <person name="Fletcher K."/>
            <person name="Martin F."/>
            <person name="Isakeit T."/>
            <person name="Cavanaugh K."/>
            <person name="Magill C."/>
            <person name="Michelmore R."/>
        </authorList>
    </citation>
    <scope>NUCLEOTIDE SEQUENCE [LARGE SCALE GENOMIC DNA]</scope>
    <source>
        <strain evidence="1">P6</strain>
    </source>
</reference>
<evidence type="ECO:0000313" key="2">
    <source>
        <dbReference type="Proteomes" id="UP001163321"/>
    </source>
</evidence>
<comment type="caution">
    <text evidence="1">The sequence shown here is derived from an EMBL/GenBank/DDBJ whole genome shotgun (WGS) entry which is preliminary data.</text>
</comment>
<protein>
    <submittedName>
        <fullName evidence="1">Uncharacterized protein</fullName>
    </submittedName>
</protein>
<dbReference type="Proteomes" id="UP001163321">
    <property type="component" value="Chromosome 12"/>
</dbReference>
<proteinExistence type="predicted"/>
<name>A0ACC0WHN3_9STRA</name>
<organism evidence="1 2">
    <name type="scientific">Peronosclerospora sorghi</name>
    <dbReference type="NCBI Taxonomy" id="230839"/>
    <lineage>
        <taxon>Eukaryota</taxon>
        <taxon>Sar</taxon>
        <taxon>Stramenopiles</taxon>
        <taxon>Oomycota</taxon>
        <taxon>Peronosporomycetes</taxon>
        <taxon>Peronosporales</taxon>
        <taxon>Peronosporaceae</taxon>
        <taxon>Peronosclerospora</taxon>
    </lineage>
</organism>
<gene>
    <name evidence="1" type="ORF">PsorP6_011447</name>
</gene>
<accession>A0ACC0WHN3</accession>